<dbReference type="PROSITE" id="PS01138">
    <property type="entry name" value="SCORP_SHORT_TOXIN"/>
    <property type="match status" value="1"/>
</dbReference>
<evidence type="ECO:0000256" key="6">
    <source>
        <dbReference type="ARBA" id="ARBA00022872"/>
    </source>
</evidence>
<dbReference type="AlphaFoldDB" id="V9LLY8"/>
<dbReference type="PRINTS" id="PR00286">
    <property type="entry name" value="CHARYBDTOXIN"/>
</dbReference>
<feature type="chain" id="PRO_5004778705" evidence="7">
    <location>
        <begin position="21"/>
        <end position="57"/>
    </location>
</feature>
<proteinExistence type="predicted"/>
<keyword evidence="5" id="KW-0632">Potassium channel impairing toxin</keyword>
<evidence type="ECO:0000256" key="7">
    <source>
        <dbReference type="SAM" id="SignalP"/>
    </source>
</evidence>
<name>V9LLY8_OLIMR</name>
<evidence type="ECO:0000256" key="2">
    <source>
        <dbReference type="ARBA" id="ARBA00022525"/>
    </source>
</evidence>
<keyword evidence="2" id="KW-0964">Secreted</keyword>
<comment type="subcellular location">
    <subcellularLocation>
        <location evidence="1">Secreted</location>
    </subcellularLocation>
</comment>
<dbReference type="Gene3D" id="3.30.30.10">
    <property type="entry name" value="Knottin, scorpion toxin-like"/>
    <property type="match status" value="1"/>
</dbReference>
<keyword evidence="4 7" id="KW-0732">Signal</keyword>
<evidence type="ECO:0000256" key="4">
    <source>
        <dbReference type="ARBA" id="ARBA00022729"/>
    </source>
</evidence>
<sequence>MKISFLLLALVICSIGWSEAQFTDVKCTASKQCWPVCKQMFGKPNGKCMNGKCRCYS</sequence>
<evidence type="ECO:0000256" key="1">
    <source>
        <dbReference type="ARBA" id="ARBA00004613"/>
    </source>
</evidence>
<dbReference type="InterPro" id="IPR036574">
    <property type="entry name" value="Scorpion_toxin-like_sf"/>
</dbReference>
<evidence type="ECO:0000256" key="3">
    <source>
        <dbReference type="ARBA" id="ARBA00022656"/>
    </source>
</evidence>
<protein>
    <submittedName>
        <fullName evidence="8">Toxin BmTX4</fullName>
    </submittedName>
</protein>
<dbReference type="GO" id="GO:0008200">
    <property type="term" value="F:ion channel inhibitor activity"/>
    <property type="evidence" value="ECO:0007669"/>
    <property type="project" value="InterPro"/>
</dbReference>
<dbReference type="FunFam" id="3.30.30.10:FF:000009">
    <property type="entry name" value="Potassium channel toxin alpha-KTx 4.3"/>
    <property type="match status" value="1"/>
</dbReference>
<feature type="signal peptide" evidence="7">
    <location>
        <begin position="1"/>
        <end position="20"/>
    </location>
</feature>
<keyword evidence="6" id="KW-0872">Ion channel impairing toxin</keyword>
<dbReference type="GO" id="GO:0005576">
    <property type="term" value="C:extracellular region"/>
    <property type="evidence" value="ECO:0007669"/>
    <property type="project" value="UniProtKB-SubCell"/>
</dbReference>
<dbReference type="Pfam" id="PF00451">
    <property type="entry name" value="Toxin_2"/>
    <property type="match status" value="1"/>
</dbReference>
<evidence type="ECO:0000256" key="5">
    <source>
        <dbReference type="ARBA" id="ARBA00022773"/>
    </source>
</evidence>
<accession>V9LLY8</accession>
<keyword evidence="3" id="KW-0800">Toxin</keyword>
<organism evidence="8">
    <name type="scientific">Olivierus martensii</name>
    <name type="common">Manchurian scorpion</name>
    <name type="synonym">Mesobuthus martensii</name>
    <dbReference type="NCBI Taxonomy" id="34649"/>
    <lineage>
        <taxon>Eukaryota</taxon>
        <taxon>Metazoa</taxon>
        <taxon>Ecdysozoa</taxon>
        <taxon>Arthropoda</taxon>
        <taxon>Chelicerata</taxon>
        <taxon>Arachnida</taxon>
        <taxon>Scorpiones</taxon>
        <taxon>Buthida</taxon>
        <taxon>Buthoidea</taxon>
        <taxon>Buthidae</taxon>
        <taxon>Olivierus</taxon>
    </lineage>
</organism>
<dbReference type="EMBL" id="JQ738411">
    <property type="protein sequence ID" value="AFR43617.1"/>
    <property type="molecule type" value="Genomic_DNA"/>
</dbReference>
<reference evidence="8" key="1">
    <citation type="submission" date="2012-03" db="EMBL/GenBank/DDBJ databases">
        <title>Positive natural selection has driven the intron gain for the K+-channel specific toxin genes from the scorpion Mesobuthus martensii Karsch.</title>
        <authorList>
            <person name="Zeng X.-C."/>
            <person name="Zhang L."/>
            <person name="Luo X."/>
            <person name="Cao H."/>
        </authorList>
    </citation>
    <scope>NUCLEOTIDE SEQUENCE</scope>
</reference>
<dbReference type="SUPFAM" id="SSF57095">
    <property type="entry name" value="Scorpion toxin-like"/>
    <property type="match status" value="1"/>
</dbReference>
<dbReference type="GO" id="GO:0015459">
    <property type="term" value="F:potassium channel regulator activity"/>
    <property type="evidence" value="ECO:0007669"/>
    <property type="project" value="UniProtKB-KW"/>
</dbReference>
<dbReference type="InterPro" id="IPR001947">
    <property type="entry name" value="Scorpion_toxinS_K_inh"/>
</dbReference>
<evidence type="ECO:0000313" key="8">
    <source>
        <dbReference type="EMBL" id="AFR43617.1"/>
    </source>
</evidence>
<dbReference type="GO" id="GO:0090729">
    <property type="term" value="F:toxin activity"/>
    <property type="evidence" value="ECO:0007669"/>
    <property type="project" value="UniProtKB-KW"/>
</dbReference>